<evidence type="ECO:0000256" key="1">
    <source>
        <dbReference type="SAM" id="Phobius"/>
    </source>
</evidence>
<dbReference type="InterPro" id="IPR009571">
    <property type="entry name" value="SUR7/Rim9-like_fungi"/>
</dbReference>
<keyword evidence="1" id="KW-0472">Membrane</keyword>
<feature type="transmembrane region" description="Helical" evidence="1">
    <location>
        <begin position="231"/>
        <end position="256"/>
    </location>
</feature>
<keyword evidence="1" id="KW-1133">Transmembrane helix</keyword>
<dbReference type="GO" id="GO:0051285">
    <property type="term" value="C:cell cortex of cell tip"/>
    <property type="evidence" value="ECO:0007669"/>
    <property type="project" value="TreeGrafter"/>
</dbReference>
<dbReference type="PANTHER" id="PTHR28019:SF3">
    <property type="entry name" value="INTEGRAL MEMBRANE PROTEIN (AFU_ORTHOLOGUE AFUA_6G07470)"/>
    <property type="match status" value="1"/>
</dbReference>
<dbReference type="InterPro" id="IPR052413">
    <property type="entry name" value="SUR7_domain"/>
</dbReference>
<feature type="transmembrane region" description="Helical" evidence="1">
    <location>
        <begin position="191"/>
        <end position="219"/>
    </location>
</feature>
<comment type="caution">
    <text evidence="2">The sequence shown here is derived from an EMBL/GenBank/DDBJ whole genome shotgun (WGS) entry which is preliminary data.</text>
</comment>
<evidence type="ECO:0000313" key="2">
    <source>
        <dbReference type="EMBL" id="KAK2623832.1"/>
    </source>
</evidence>
<evidence type="ECO:0008006" key="4">
    <source>
        <dbReference type="Google" id="ProtNLM"/>
    </source>
</evidence>
<reference evidence="2" key="1">
    <citation type="submission" date="2023-06" db="EMBL/GenBank/DDBJ databases">
        <title>Draft genome of Marssonina rosae.</title>
        <authorList>
            <person name="Cheng Q."/>
        </authorList>
    </citation>
    <scope>NUCLEOTIDE SEQUENCE</scope>
    <source>
        <strain evidence="2">R4</strain>
    </source>
</reference>
<dbReference type="Proteomes" id="UP001285354">
    <property type="component" value="Unassembled WGS sequence"/>
</dbReference>
<dbReference type="AlphaFoldDB" id="A0AAD9SUS8"/>
<keyword evidence="1" id="KW-0812">Transmembrane</keyword>
<dbReference type="PANTHER" id="PTHR28019">
    <property type="entry name" value="CELL MEMBRANE PROTEIN YLR413W-RELATED"/>
    <property type="match status" value="1"/>
</dbReference>
<keyword evidence="3" id="KW-1185">Reference proteome</keyword>
<dbReference type="Pfam" id="PF06687">
    <property type="entry name" value="SUR7"/>
    <property type="match status" value="1"/>
</dbReference>
<proteinExistence type="predicted"/>
<dbReference type="GO" id="GO:0005886">
    <property type="term" value="C:plasma membrane"/>
    <property type="evidence" value="ECO:0007669"/>
    <property type="project" value="InterPro"/>
</dbReference>
<evidence type="ECO:0000313" key="3">
    <source>
        <dbReference type="Proteomes" id="UP001285354"/>
    </source>
</evidence>
<organism evidence="2 3">
    <name type="scientific">Diplocarpon rosae</name>
    <dbReference type="NCBI Taxonomy" id="946125"/>
    <lineage>
        <taxon>Eukaryota</taxon>
        <taxon>Fungi</taxon>
        <taxon>Dikarya</taxon>
        <taxon>Ascomycota</taxon>
        <taxon>Pezizomycotina</taxon>
        <taxon>Leotiomycetes</taxon>
        <taxon>Helotiales</taxon>
        <taxon>Drepanopezizaceae</taxon>
        <taxon>Diplocarpon</taxon>
    </lineage>
</organism>
<gene>
    <name evidence="2" type="ORF">QTJ16_007013</name>
</gene>
<feature type="transmembrane region" description="Helical" evidence="1">
    <location>
        <begin position="161"/>
        <end position="179"/>
    </location>
</feature>
<protein>
    <recommendedName>
        <fullName evidence="4">SUR7 protein</fullName>
    </recommendedName>
</protein>
<name>A0AAD9SUS8_9HELO</name>
<dbReference type="EMBL" id="JAUBYV010000012">
    <property type="protein sequence ID" value="KAK2623832.1"/>
    <property type="molecule type" value="Genomic_DNA"/>
</dbReference>
<feature type="transmembrane region" description="Helical" evidence="1">
    <location>
        <begin position="6"/>
        <end position="31"/>
    </location>
</feature>
<accession>A0AAD9SUS8</accession>
<sequence>MGAGRFVCVAVPFGLSLASLVCLLIVMLAGVTNKGLYMFEIKTQNLSISSSTLLNLVDLTKRDDSLSALTVAGLSSNEDTNITASELGLADKYRVSMWNYCATTGSDRNCTKPKYNWAASQLNTSVLEETASSISGGSVSLPSELKTALKTFKNVSRWTQIVYLCAIVNCAAVVFLGVFGFCSRVGSCLTFITSGIAALTIVIASVMSTVSTSLIIAAVKSTTKSYGVKGSINTSFIVTTWFAAAFSIGAALFWLVSSCCCASSHDSGSVHKSRGLSAQEKILPTGAYQRVDDSTHFNNGFAGQHNGVYDGQQNTEYGVPMANVKPVARGGNGAYEPYSHTAI</sequence>
<dbReference type="GO" id="GO:0031505">
    <property type="term" value="P:fungal-type cell wall organization"/>
    <property type="evidence" value="ECO:0007669"/>
    <property type="project" value="TreeGrafter"/>
</dbReference>